<dbReference type="EMBL" id="FOIA01000002">
    <property type="protein sequence ID" value="SES71720.1"/>
    <property type="molecule type" value="Genomic_DNA"/>
</dbReference>
<accession>A0A1H9YRC7</accession>
<evidence type="ECO:0000313" key="3">
    <source>
        <dbReference type="Proteomes" id="UP000199345"/>
    </source>
</evidence>
<reference evidence="3" key="1">
    <citation type="submission" date="2016-10" db="EMBL/GenBank/DDBJ databases">
        <authorList>
            <person name="Varghese N."/>
            <person name="Submissions S."/>
        </authorList>
    </citation>
    <scope>NUCLEOTIDE SEQUENCE [LARGE SCALE GENOMIC DNA]</scope>
    <source>
        <strain evidence="3">Nm71</strain>
    </source>
</reference>
<organism evidence="2 3">
    <name type="scientific">Nitrosomonas marina</name>
    <dbReference type="NCBI Taxonomy" id="917"/>
    <lineage>
        <taxon>Bacteria</taxon>
        <taxon>Pseudomonadati</taxon>
        <taxon>Pseudomonadota</taxon>
        <taxon>Betaproteobacteria</taxon>
        <taxon>Nitrosomonadales</taxon>
        <taxon>Nitrosomonadaceae</taxon>
        <taxon>Nitrosomonas</taxon>
    </lineage>
</organism>
<feature type="region of interest" description="Disordered" evidence="1">
    <location>
        <begin position="1"/>
        <end position="27"/>
    </location>
</feature>
<dbReference type="AlphaFoldDB" id="A0A1H9YRC7"/>
<evidence type="ECO:0000313" key="2">
    <source>
        <dbReference type="EMBL" id="SES71720.1"/>
    </source>
</evidence>
<keyword evidence="3" id="KW-1185">Reference proteome</keyword>
<feature type="compositionally biased region" description="Polar residues" evidence="1">
    <location>
        <begin position="1"/>
        <end position="16"/>
    </location>
</feature>
<evidence type="ECO:0000256" key="1">
    <source>
        <dbReference type="SAM" id="MobiDB-lite"/>
    </source>
</evidence>
<dbReference type="Proteomes" id="UP000199345">
    <property type="component" value="Unassembled WGS sequence"/>
</dbReference>
<name>A0A1H9YRC7_9PROT</name>
<protein>
    <submittedName>
        <fullName evidence="2">Uncharacterized protein</fullName>
    </submittedName>
</protein>
<proteinExistence type="predicted"/>
<sequence>MPSTGVTINQTTTNRQRGFGRTQGKLASSAATIKEKAQIRMIHCMARQAGIHLESL</sequence>
<gene>
    <name evidence="2" type="ORF">SAMN05216326_102131</name>
</gene>